<dbReference type="Pfam" id="PF05024">
    <property type="entry name" value="Gpi1"/>
    <property type="match status" value="1"/>
</dbReference>
<sequence length="585" mass="66121">MQKVLPVLWPKDLSCEVGGYCIGWTRPVICVAGVLYVDSRNDAESILSSVQLSDESAQLSCGSSPRVIGRFTGLDVKRRLVIELHDSEATTLQVIFYQRPNLRYMEIYALDFHIYDFATPKSRARYPTKSPLAFIMHDFTSPTVTPSSLGPEVLNQMNLGAFLDQSLRRRVHLTPHRNVWLYFASLQRSSHRIVAKVFQTTLLFTNWGDGNLVNGVRAIFALFNMIFATAQQVDVRVEQIVSIPSQSRRIYNAAGPPTSHSISRYVNFWNEIWLILNDIIIGSALGSFLCENSETLSSLLHSKLEYSLIDLPQHALIWLNNWPAGLKLNTELSRFYCHSLLGIVAVWGEVLRWIIFPHLPSIIYAIGLLGSLGLTMSVSALSDLLGIVTLHLHICYIMSAAVFSQQLTISGSLWNLFRGKRYNVLRKRKDSWDYDVDQLVLGTILFTLVAFLSPTIITYYALFALARLIIVLFHAGLDTILVLMNHFPLFALLLRIKSPLRMPGGFTFRLAEHGSVPLIQIQSIPFSRIFDHYVYLGSRLAAHYHPLRLIRVLLGGGRMSSIPRSYIRLRSVQNRGDAGAYREKP</sequence>
<organism evidence="2 3">
    <name type="scientific">Somion occarium</name>
    <dbReference type="NCBI Taxonomy" id="3059160"/>
    <lineage>
        <taxon>Eukaryota</taxon>
        <taxon>Fungi</taxon>
        <taxon>Dikarya</taxon>
        <taxon>Basidiomycota</taxon>
        <taxon>Agaricomycotina</taxon>
        <taxon>Agaricomycetes</taxon>
        <taxon>Polyporales</taxon>
        <taxon>Cerrenaceae</taxon>
        <taxon>Somion</taxon>
    </lineage>
</organism>
<reference evidence="3" key="1">
    <citation type="submission" date="2024-04" db="EMBL/GenBank/DDBJ databases">
        <authorList>
            <person name="Shaw F."/>
            <person name="Minotto A."/>
        </authorList>
    </citation>
    <scope>NUCLEOTIDE SEQUENCE [LARGE SCALE GENOMIC DNA]</scope>
</reference>
<feature type="transmembrane region" description="Helical" evidence="1">
    <location>
        <begin position="394"/>
        <end position="417"/>
    </location>
</feature>
<gene>
    <name evidence="2" type="ORF">GFSPODELE1_LOCUS4859</name>
</gene>
<evidence type="ECO:0000313" key="2">
    <source>
        <dbReference type="EMBL" id="CAL1704112.1"/>
    </source>
</evidence>
<keyword evidence="1" id="KW-0812">Transmembrane</keyword>
<evidence type="ECO:0000313" key="3">
    <source>
        <dbReference type="Proteomes" id="UP001497453"/>
    </source>
</evidence>
<feature type="transmembrane region" description="Helical" evidence="1">
    <location>
        <begin position="468"/>
        <end position="494"/>
    </location>
</feature>
<dbReference type="EMBL" id="OZ037946">
    <property type="protein sequence ID" value="CAL1704112.1"/>
    <property type="molecule type" value="Genomic_DNA"/>
</dbReference>
<keyword evidence="3" id="KW-1185">Reference proteome</keyword>
<keyword evidence="1" id="KW-0472">Membrane</keyword>
<dbReference type="Proteomes" id="UP001497453">
    <property type="component" value="Chromosome 3"/>
</dbReference>
<dbReference type="PANTHER" id="PTHR21329:SF3">
    <property type="entry name" value="PHOSPHATIDYLINOSITOL N-ACETYLGLUCOSAMINYLTRANSFERASE SUBUNIT Q"/>
    <property type="match status" value="1"/>
</dbReference>
<feature type="transmembrane region" description="Helical" evidence="1">
    <location>
        <begin position="438"/>
        <end position="462"/>
    </location>
</feature>
<proteinExistence type="predicted"/>
<accession>A0ABP1DC13</accession>
<dbReference type="InterPro" id="IPR007720">
    <property type="entry name" value="PigQ/GPI1"/>
</dbReference>
<dbReference type="PANTHER" id="PTHR21329">
    <property type="entry name" value="PHOSPHATIDYLINOSITOL N-ACETYLGLUCOSAMINYLTRANSFERASE SUBUNIT Q-RELATED"/>
    <property type="match status" value="1"/>
</dbReference>
<evidence type="ECO:0000256" key="1">
    <source>
        <dbReference type="SAM" id="Phobius"/>
    </source>
</evidence>
<protein>
    <recommendedName>
        <fullName evidence="4">Gpi1-domain-containing protein</fullName>
    </recommendedName>
</protein>
<evidence type="ECO:0008006" key="4">
    <source>
        <dbReference type="Google" id="ProtNLM"/>
    </source>
</evidence>
<feature type="transmembrane region" description="Helical" evidence="1">
    <location>
        <begin position="362"/>
        <end position="382"/>
    </location>
</feature>
<keyword evidence="1" id="KW-1133">Transmembrane helix</keyword>
<name>A0ABP1DC13_9APHY</name>